<gene>
    <name evidence="3" type="ORF">PGLA1383_LOCUS49026</name>
</gene>
<dbReference type="EMBL" id="CAJNNV010030634">
    <property type="protein sequence ID" value="CAE8633112.1"/>
    <property type="molecule type" value="Genomic_DNA"/>
</dbReference>
<evidence type="ECO:0000256" key="2">
    <source>
        <dbReference type="SAM" id="Phobius"/>
    </source>
</evidence>
<name>A0A813H5L4_POLGL</name>
<feature type="transmembrane region" description="Helical" evidence="2">
    <location>
        <begin position="21"/>
        <end position="39"/>
    </location>
</feature>
<feature type="region of interest" description="Disordered" evidence="1">
    <location>
        <begin position="77"/>
        <end position="99"/>
    </location>
</feature>
<keyword evidence="2" id="KW-0472">Membrane</keyword>
<evidence type="ECO:0000256" key="1">
    <source>
        <dbReference type="SAM" id="MobiDB-lite"/>
    </source>
</evidence>
<keyword evidence="4" id="KW-1185">Reference proteome</keyword>
<dbReference type="Proteomes" id="UP000654075">
    <property type="component" value="Unassembled WGS sequence"/>
</dbReference>
<comment type="caution">
    <text evidence="3">The sequence shown here is derived from an EMBL/GenBank/DDBJ whole genome shotgun (WGS) entry which is preliminary data.</text>
</comment>
<dbReference type="PROSITE" id="PS51257">
    <property type="entry name" value="PROKAR_LIPOPROTEIN"/>
    <property type="match status" value="1"/>
</dbReference>
<reference evidence="3" key="1">
    <citation type="submission" date="2021-02" db="EMBL/GenBank/DDBJ databases">
        <authorList>
            <person name="Dougan E. K."/>
            <person name="Rhodes N."/>
            <person name="Thang M."/>
            <person name="Chan C."/>
        </authorList>
    </citation>
    <scope>NUCLEOTIDE SEQUENCE</scope>
</reference>
<accession>A0A813H5L4</accession>
<sequence>MRAAQAVDTEPPPQRRILGRDGLLLVLCAAFLVGCFGPLKTEGSQQIAVTLGILALCWLLWPLYAGPHKSEHIIRTDSVPPSPVSDAATSGSEWTLPGAGDNTQSVTPLIVSPFSRSRCPQPSARAQRASEEVLEYLASSSREGKSSSRSFAFGGVRGPAPPPIELQKAASKWRLTMLDLEALVVPSWVLDSKFATREEWQSYVGADKVSEDHYLEEIQGLERRFVNAKPPVRSARWVQLLDGSVIARLMSDSRPTCVFSWASNSFINDILRGLRQFVWAPEHHWMFPGWYRKRLTFLSWVGKELKLSPVWVAYVLPFLSVEDFRRPQLICGPRPGEELLCPNSGNIMINLKPGEWISPEEQRRCISSKGPVGLSRTGG</sequence>
<proteinExistence type="predicted"/>
<organism evidence="3 4">
    <name type="scientific">Polarella glacialis</name>
    <name type="common">Dinoflagellate</name>
    <dbReference type="NCBI Taxonomy" id="89957"/>
    <lineage>
        <taxon>Eukaryota</taxon>
        <taxon>Sar</taxon>
        <taxon>Alveolata</taxon>
        <taxon>Dinophyceae</taxon>
        <taxon>Suessiales</taxon>
        <taxon>Suessiaceae</taxon>
        <taxon>Polarella</taxon>
    </lineage>
</organism>
<protein>
    <submittedName>
        <fullName evidence="3">Uncharacterized protein</fullName>
    </submittedName>
</protein>
<evidence type="ECO:0000313" key="3">
    <source>
        <dbReference type="EMBL" id="CAE8633112.1"/>
    </source>
</evidence>
<feature type="transmembrane region" description="Helical" evidence="2">
    <location>
        <begin position="45"/>
        <end position="65"/>
    </location>
</feature>
<evidence type="ECO:0000313" key="4">
    <source>
        <dbReference type="Proteomes" id="UP000654075"/>
    </source>
</evidence>
<keyword evidence="2" id="KW-0812">Transmembrane</keyword>
<dbReference type="AlphaFoldDB" id="A0A813H5L4"/>
<dbReference type="OrthoDB" id="10294605at2759"/>
<keyword evidence="2" id="KW-1133">Transmembrane helix</keyword>